<sequence>MTYPSGFSMPGAFHNDITVTTASQPLIFRPPVSSPSPSGSAFLDNTPKRKRVRGGTPAAADDAPASASLFGAAALPQHTPVKAYALAGTLDTPGNADSEGLSAPAPTTTTPPAQENAQHDGRTPTPLTAPVHEGYLGATSYKHAMDEARSNIPLSSSADNISTGAMTAEVKASQSPIMYNARTYEAAMRVLRAIPPKALAYDFSNANVNPNDAWCRLATLQLHDSFWDTFGKYLEGHRSAESLVQLATKISENSAKPLREDCFDPKEWFQSFSGGNMRWEGLGLLFVHWSFGITEFRRDPASLSRKGQDYADYVVKYRDCSWDIVEITRSTASANTLMLSLVYSQECLESIVSGDESMQNSRLHGETMSMVTYLGFHAIKGQVHDRGVCTQIKRRLFGKIFHGDKVLSMYAGRPPMLSRRFVSTPLPLDIPDEVLMGVIPWENGIVDAQGWNTLGKIYPSTLLRARAYMGYMRDSILDFNLQVGGDVARNDLLNLRTQQEEVVAKFPEFLVFKLEDVEDRAISGPTLYSKLLIELERLQNNFLIERLLCAAESTKPSLGLLQVSIRLLSTTLIFWTHKDRMISKYNLEWIVMGYAAPAAGVLCSDLLRPRGESAALASGTSRSEVVQMLCLLCGFLDWIKPLAPNRDLNTSVRRVIQRVLDETLNSSASAQQPVVETMDWGAEMEINMNDFGFDLLGTFDWMLPEAFQVPR</sequence>
<proteinExistence type="predicted"/>
<gene>
    <name evidence="1" type="ORF">NLG97_g8042</name>
</gene>
<protein>
    <submittedName>
        <fullName evidence="1">Uncharacterized protein</fullName>
    </submittedName>
</protein>
<dbReference type="Proteomes" id="UP001148737">
    <property type="component" value="Unassembled WGS sequence"/>
</dbReference>
<evidence type="ECO:0000313" key="2">
    <source>
        <dbReference type="Proteomes" id="UP001148737"/>
    </source>
</evidence>
<comment type="caution">
    <text evidence="1">The sequence shown here is derived from an EMBL/GenBank/DDBJ whole genome shotgun (WGS) entry which is preliminary data.</text>
</comment>
<keyword evidence="2" id="KW-1185">Reference proteome</keyword>
<organism evidence="1 2">
    <name type="scientific">Lecanicillium saksenae</name>
    <dbReference type="NCBI Taxonomy" id="468837"/>
    <lineage>
        <taxon>Eukaryota</taxon>
        <taxon>Fungi</taxon>
        <taxon>Dikarya</taxon>
        <taxon>Ascomycota</taxon>
        <taxon>Pezizomycotina</taxon>
        <taxon>Sordariomycetes</taxon>
        <taxon>Hypocreomycetidae</taxon>
        <taxon>Hypocreales</taxon>
        <taxon>Cordycipitaceae</taxon>
        <taxon>Lecanicillium</taxon>
    </lineage>
</organism>
<evidence type="ECO:0000313" key="1">
    <source>
        <dbReference type="EMBL" id="KAJ3480568.1"/>
    </source>
</evidence>
<accession>A0ACC1QNX4</accession>
<dbReference type="EMBL" id="JANAKD010001336">
    <property type="protein sequence ID" value="KAJ3480568.1"/>
    <property type="molecule type" value="Genomic_DNA"/>
</dbReference>
<reference evidence="1" key="1">
    <citation type="submission" date="2022-07" db="EMBL/GenBank/DDBJ databases">
        <title>Genome Sequence of Lecanicillium saksenae.</title>
        <authorList>
            <person name="Buettner E."/>
        </authorList>
    </citation>
    <scope>NUCLEOTIDE SEQUENCE</scope>
    <source>
        <strain evidence="1">VT-O1</strain>
    </source>
</reference>
<name>A0ACC1QNX4_9HYPO</name>